<gene>
    <name evidence="2" type="ORF">UPYG_G00332160</name>
</gene>
<comment type="caution">
    <text evidence="2">The sequence shown here is derived from an EMBL/GenBank/DDBJ whole genome shotgun (WGS) entry which is preliminary data.</text>
</comment>
<dbReference type="AlphaFoldDB" id="A0ABD0VZR4"/>
<accession>A0ABD0VZR4</accession>
<keyword evidence="3" id="KW-1185">Reference proteome</keyword>
<name>A0ABD0VZR4_UMBPY</name>
<protein>
    <submittedName>
        <fullName evidence="2">Uncharacterized protein</fullName>
    </submittedName>
</protein>
<organism evidence="2 3">
    <name type="scientific">Umbra pygmaea</name>
    <name type="common">Eastern mudminnow</name>
    <dbReference type="NCBI Taxonomy" id="75934"/>
    <lineage>
        <taxon>Eukaryota</taxon>
        <taxon>Metazoa</taxon>
        <taxon>Chordata</taxon>
        <taxon>Craniata</taxon>
        <taxon>Vertebrata</taxon>
        <taxon>Euteleostomi</taxon>
        <taxon>Actinopterygii</taxon>
        <taxon>Neopterygii</taxon>
        <taxon>Teleostei</taxon>
        <taxon>Protacanthopterygii</taxon>
        <taxon>Esociformes</taxon>
        <taxon>Umbridae</taxon>
        <taxon>Umbra</taxon>
    </lineage>
</organism>
<sequence>MVGVVSPMGYGAHQKGLVGGASEQQQLFEVQQAQELQWNIAQVTQHMAGVNVYGANGMMGYGGQRMGGPTNQSTSQMMTSHIWK</sequence>
<proteinExistence type="predicted"/>
<evidence type="ECO:0000256" key="1">
    <source>
        <dbReference type="SAM" id="MobiDB-lite"/>
    </source>
</evidence>
<dbReference type="EMBL" id="JAGEUA010000011">
    <property type="protein sequence ID" value="KAL0961823.1"/>
    <property type="molecule type" value="Genomic_DNA"/>
</dbReference>
<feature type="compositionally biased region" description="Polar residues" evidence="1">
    <location>
        <begin position="69"/>
        <end position="84"/>
    </location>
</feature>
<evidence type="ECO:0000313" key="3">
    <source>
        <dbReference type="Proteomes" id="UP001557470"/>
    </source>
</evidence>
<reference evidence="2 3" key="1">
    <citation type="submission" date="2024-06" db="EMBL/GenBank/DDBJ databases">
        <authorList>
            <person name="Pan Q."/>
            <person name="Wen M."/>
            <person name="Jouanno E."/>
            <person name="Zahm M."/>
            <person name="Klopp C."/>
            <person name="Cabau C."/>
            <person name="Louis A."/>
            <person name="Berthelot C."/>
            <person name="Parey E."/>
            <person name="Roest Crollius H."/>
            <person name="Montfort J."/>
            <person name="Robinson-Rechavi M."/>
            <person name="Bouchez O."/>
            <person name="Lampietro C."/>
            <person name="Lopez Roques C."/>
            <person name="Donnadieu C."/>
            <person name="Postlethwait J."/>
            <person name="Bobe J."/>
            <person name="Verreycken H."/>
            <person name="Guiguen Y."/>
        </authorList>
    </citation>
    <scope>NUCLEOTIDE SEQUENCE [LARGE SCALE GENOMIC DNA]</scope>
    <source>
        <strain evidence="2">Up_M1</strain>
        <tissue evidence="2">Testis</tissue>
    </source>
</reference>
<dbReference type="Proteomes" id="UP001557470">
    <property type="component" value="Unassembled WGS sequence"/>
</dbReference>
<feature type="region of interest" description="Disordered" evidence="1">
    <location>
        <begin position="64"/>
        <end position="84"/>
    </location>
</feature>
<evidence type="ECO:0000313" key="2">
    <source>
        <dbReference type="EMBL" id="KAL0961823.1"/>
    </source>
</evidence>